<dbReference type="CDD" id="cd00130">
    <property type="entry name" value="PAS"/>
    <property type="match status" value="2"/>
</dbReference>
<evidence type="ECO:0000259" key="2">
    <source>
        <dbReference type="PROSITE" id="PS50112"/>
    </source>
</evidence>
<dbReference type="Pfam" id="PF13426">
    <property type="entry name" value="PAS_9"/>
    <property type="match status" value="1"/>
</dbReference>
<gene>
    <name evidence="6" type="ORF">A1353_14140</name>
</gene>
<protein>
    <recommendedName>
        <fullName evidence="8">Diguanylate cyclase</fullName>
    </recommendedName>
</protein>
<comment type="cofactor">
    <cofactor evidence="1">
        <name>Mg(2+)</name>
        <dbReference type="ChEBI" id="CHEBI:18420"/>
    </cofactor>
</comment>
<evidence type="ECO:0000259" key="3">
    <source>
        <dbReference type="PROSITE" id="PS50113"/>
    </source>
</evidence>
<dbReference type="SUPFAM" id="SSF55073">
    <property type="entry name" value="Nucleotide cyclase"/>
    <property type="match status" value="1"/>
</dbReference>
<feature type="domain" description="GGDEF" evidence="5">
    <location>
        <begin position="412"/>
        <end position="545"/>
    </location>
</feature>
<evidence type="ECO:0000259" key="5">
    <source>
        <dbReference type="PROSITE" id="PS50887"/>
    </source>
</evidence>
<dbReference type="InterPro" id="IPR035919">
    <property type="entry name" value="EAL_sf"/>
</dbReference>
<dbReference type="InterPro" id="IPR043128">
    <property type="entry name" value="Rev_trsase/Diguanyl_cyclase"/>
</dbReference>
<dbReference type="Proteomes" id="UP000077763">
    <property type="component" value="Unassembled WGS sequence"/>
</dbReference>
<dbReference type="Pfam" id="PF08448">
    <property type="entry name" value="PAS_4"/>
    <property type="match status" value="1"/>
</dbReference>
<dbReference type="InterPro" id="IPR000160">
    <property type="entry name" value="GGDEF_dom"/>
</dbReference>
<dbReference type="EMBL" id="LUUH01000052">
    <property type="protein sequence ID" value="OAI03876.1"/>
    <property type="molecule type" value="Genomic_DNA"/>
</dbReference>
<evidence type="ECO:0000313" key="6">
    <source>
        <dbReference type="EMBL" id="OAI03876.1"/>
    </source>
</evidence>
<sequence length="933" mass="105175">MGGMEPYVETALKGLDSQNFSIRIDDINPATQDTNLYNKNTTSDLNASYGLKIWEHQFKFCDRTWKIVISPDNHFLAVHGTALPWMTLSGGLFFSSLLTVLLLTISGKRAHVEALVDIRTAELRVAEKSARESAAQLRTVVESQPECVKVVALDGSLLQMNQAGLNMLEADNLQQLKASSLAERVLPKYRTAFAGMLRRVFSGQSVITEFEINTLKGRRRWLESHAVPMRNTTGDIIAMLSVTRDITERKRAEESQRLAARVFGEAHEGIVITNADGIIIDVNPMFCEITGYSRDEVLGQNPNILQSGNHSPDFFQGMWNSLKTHRHWQGEVWNRKKNGDLFAELLSISVLCDEQGQIIHYLGLFSDITESKQQQQLLELLAHFDPLTRIPNRTLFTDRLLQALAHSKRDQSLLAICFLDLDGFKPVNDEFGHDVGDQVLIEVADRIKQTLREADTVSRHGGDEFAVLLSDLRSIEESKLAISRIHQAILEPYLINEQTITIGVSTGITVYPLDDSDPDTLLRHADQSMYQAKLAGRNSFHLFDANQNQQDIDRHKQVNDIKTAFLGQEFSLYYQPKVNLKSGQVVGVEALIRWVHPERGLISPLVFMPIITASHLEIEVGNWVIKQAWQQLAAWHNQGLLLEVSINISGYHLLSPGFIEHLDATLATQPQLASQFFQLEILESTALDELSAVNRVIKACRNQLGVKVALDDFGTGYSSLAHLRHLPVDCVKIDQSFVRDMLGNPDDFAIVESVISLSDAFHREVVAEGVENHNQVNVLLLMGCELAQGFVIAKPMPADDIAGWTQGYQPHSSWSMLVEPNISTEKALITIFRIELRQWLNQIHACLDSTHQPVWPVMNSKKSHFGRWLKRAQQHAIYPIQILEKISKAYKELLQHGIALKHHVIKGEFETAQHYFSDLQIIHEDIDQLLLNM</sequence>
<dbReference type="SMART" id="SM00267">
    <property type="entry name" value="GGDEF"/>
    <property type="match status" value="1"/>
</dbReference>
<dbReference type="Pfam" id="PF00563">
    <property type="entry name" value="EAL"/>
    <property type="match status" value="1"/>
</dbReference>
<dbReference type="AlphaFoldDB" id="A0A177MDP1"/>
<proteinExistence type="predicted"/>
<feature type="domain" description="PAC" evidence="3">
    <location>
        <begin position="206"/>
        <end position="258"/>
    </location>
</feature>
<dbReference type="InterPro" id="IPR035965">
    <property type="entry name" value="PAS-like_dom_sf"/>
</dbReference>
<dbReference type="PROSITE" id="PS50112">
    <property type="entry name" value="PAS"/>
    <property type="match status" value="1"/>
</dbReference>
<feature type="domain" description="PAC" evidence="3">
    <location>
        <begin position="326"/>
        <end position="380"/>
    </location>
</feature>
<evidence type="ECO:0000259" key="4">
    <source>
        <dbReference type="PROSITE" id="PS50883"/>
    </source>
</evidence>
<dbReference type="PROSITE" id="PS50883">
    <property type="entry name" value="EAL"/>
    <property type="match status" value="1"/>
</dbReference>
<dbReference type="Gene3D" id="3.20.20.450">
    <property type="entry name" value="EAL domain"/>
    <property type="match status" value="1"/>
</dbReference>
<dbReference type="PROSITE" id="PS50113">
    <property type="entry name" value="PAC"/>
    <property type="match status" value="2"/>
</dbReference>
<dbReference type="InterPro" id="IPR000014">
    <property type="entry name" value="PAS"/>
</dbReference>
<dbReference type="PANTHER" id="PTHR44757">
    <property type="entry name" value="DIGUANYLATE CYCLASE DGCP"/>
    <property type="match status" value="1"/>
</dbReference>
<dbReference type="SMART" id="SM00091">
    <property type="entry name" value="PAS"/>
    <property type="match status" value="2"/>
</dbReference>
<dbReference type="InterPro" id="IPR001633">
    <property type="entry name" value="EAL_dom"/>
</dbReference>
<dbReference type="CDD" id="cd01949">
    <property type="entry name" value="GGDEF"/>
    <property type="match status" value="1"/>
</dbReference>
<dbReference type="SUPFAM" id="SSF55785">
    <property type="entry name" value="PYP-like sensor domain (PAS domain)"/>
    <property type="match status" value="2"/>
</dbReference>
<dbReference type="InterPro" id="IPR001610">
    <property type="entry name" value="PAC"/>
</dbReference>
<dbReference type="Gene3D" id="3.30.450.20">
    <property type="entry name" value="PAS domain"/>
    <property type="match status" value="2"/>
</dbReference>
<evidence type="ECO:0000256" key="1">
    <source>
        <dbReference type="ARBA" id="ARBA00001946"/>
    </source>
</evidence>
<dbReference type="NCBIfam" id="TIGR00254">
    <property type="entry name" value="GGDEF"/>
    <property type="match status" value="1"/>
</dbReference>
<name>A0A177MDP1_METMH</name>
<dbReference type="InterPro" id="IPR052155">
    <property type="entry name" value="Biofilm_reg_signaling"/>
</dbReference>
<comment type="caution">
    <text evidence="6">The sequence shown here is derived from an EMBL/GenBank/DDBJ whole genome shotgun (WGS) entry which is preliminary data.</text>
</comment>
<dbReference type="SMART" id="SM00052">
    <property type="entry name" value="EAL"/>
    <property type="match status" value="1"/>
</dbReference>
<dbReference type="InterPro" id="IPR029787">
    <property type="entry name" value="Nucleotide_cyclase"/>
</dbReference>
<dbReference type="GO" id="GO:0003824">
    <property type="term" value="F:catalytic activity"/>
    <property type="evidence" value="ECO:0007669"/>
    <property type="project" value="UniProtKB-ARBA"/>
</dbReference>
<evidence type="ECO:0008006" key="8">
    <source>
        <dbReference type="Google" id="ProtNLM"/>
    </source>
</evidence>
<dbReference type="CDD" id="cd01948">
    <property type="entry name" value="EAL"/>
    <property type="match status" value="1"/>
</dbReference>
<evidence type="ECO:0000313" key="7">
    <source>
        <dbReference type="Proteomes" id="UP000077763"/>
    </source>
</evidence>
<dbReference type="PROSITE" id="PS50887">
    <property type="entry name" value="GGDEF"/>
    <property type="match status" value="1"/>
</dbReference>
<dbReference type="Gene3D" id="3.30.70.270">
    <property type="match status" value="1"/>
</dbReference>
<accession>A0A177MDP1</accession>
<dbReference type="InterPro" id="IPR013656">
    <property type="entry name" value="PAS_4"/>
</dbReference>
<organism evidence="6 7">
    <name type="scientific">Methylomonas methanica</name>
    <dbReference type="NCBI Taxonomy" id="421"/>
    <lineage>
        <taxon>Bacteria</taxon>
        <taxon>Pseudomonadati</taxon>
        <taxon>Pseudomonadota</taxon>
        <taxon>Gammaproteobacteria</taxon>
        <taxon>Methylococcales</taxon>
        <taxon>Methylococcaceae</taxon>
        <taxon>Methylomonas</taxon>
    </lineage>
</organism>
<dbReference type="Pfam" id="PF00990">
    <property type="entry name" value="GGDEF"/>
    <property type="match status" value="1"/>
</dbReference>
<dbReference type="SMART" id="SM00086">
    <property type="entry name" value="PAC"/>
    <property type="match status" value="2"/>
</dbReference>
<dbReference type="NCBIfam" id="TIGR00229">
    <property type="entry name" value="sensory_box"/>
    <property type="match status" value="2"/>
</dbReference>
<dbReference type="FunFam" id="3.30.70.270:FF:000001">
    <property type="entry name" value="Diguanylate cyclase domain protein"/>
    <property type="match status" value="1"/>
</dbReference>
<reference evidence="6 7" key="1">
    <citation type="submission" date="2016-03" db="EMBL/GenBank/DDBJ databases">
        <authorList>
            <person name="Ploux O."/>
        </authorList>
    </citation>
    <scope>NUCLEOTIDE SEQUENCE [LARGE SCALE GENOMIC DNA]</scope>
    <source>
        <strain evidence="6 7">R-45371</strain>
    </source>
</reference>
<dbReference type="InterPro" id="IPR000700">
    <property type="entry name" value="PAS-assoc_C"/>
</dbReference>
<feature type="domain" description="PAS" evidence="2">
    <location>
        <begin position="255"/>
        <end position="301"/>
    </location>
</feature>
<dbReference type="SUPFAM" id="SSF141868">
    <property type="entry name" value="EAL domain-like"/>
    <property type="match status" value="1"/>
</dbReference>
<feature type="domain" description="EAL" evidence="4">
    <location>
        <begin position="554"/>
        <end position="809"/>
    </location>
</feature>
<dbReference type="PANTHER" id="PTHR44757:SF2">
    <property type="entry name" value="BIOFILM ARCHITECTURE MAINTENANCE PROTEIN MBAA"/>
    <property type="match status" value="1"/>
</dbReference>